<comment type="caution">
    <text evidence="1">The sequence shown here is derived from an EMBL/GenBank/DDBJ whole genome shotgun (WGS) entry which is preliminary data.</text>
</comment>
<dbReference type="EMBL" id="JFGV01000009">
    <property type="protein sequence ID" value="EYU16561.1"/>
    <property type="molecule type" value="Genomic_DNA"/>
</dbReference>
<organism evidence="1 2">
    <name type="scientific">Photorhabdus aegyptia</name>
    <dbReference type="NCBI Taxonomy" id="2805098"/>
    <lineage>
        <taxon>Bacteria</taxon>
        <taxon>Pseudomonadati</taxon>
        <taxon>Pseudomonadota</taxon>
        <taxon>Gammaproteobacteria</taxon>
        <taxon>Enterobacterales</taxon>
        <taxon>Morganellaceae</taxon>
        <taxon>Photorhabdus</taxon>
    </lineage>
</organism>
<keyword evidence="2" id="KW-1185">Reference proteome</keyword>
<reference evidence="1 2" key="1">
    <citation type="submission" date="2014-03" db="EMBL/GenBank/DDBJ databases">
        <title>Draft Genome of Photorhabdus luminescens BA1, an Egyptian Isolate.</title>
        <authorList>
            <person name="Ghazal S."/>
            <person name="Hurst S.G.IV."/>
            <person name="Morris K."/>
            <person name="Thomas K."/>
            <person name="Tisa L.S."/>
        </authorList>
    </citation>
    <scope>NUCLEOTIDE SEQUENCE [LARGE SCALE GENOMIC DNA]</scope>
    <source>
        <strain evidence="1 2">BA1</strain>
    </source>
</reference>
<dbReference type="Proteomes" id="UP000023464">
    <property type="component" value="Unassembled WGS sequence"/>
</dbReference>
<dbReference type="AlphaFoldDB" id="A0A022PLR4"/>
<dbReference type="RefSeq" id="WP_036776295.1">
    <property type="nucleotide sequence ID" value="NZ_CAWLTM010000106.1"/>
</dbReference>
<dbReference type="PATRIC" id="fig|1393736.3.peg.870"/>
<gene>
    <name evidence="1" type="ORF">BA1DRAFT_00845</name>
</gene>
<protein>
    <submittedName>
        <fullName evidence="1">Uncharacterized protein</fullName>
    </submittedName>
</protein>
<name>A0A022PLR4_9GAMM</name>
<proteinExistence type="predicted"/>
<evidence type="ECO:0000313" key="2">
    <source>
        <dbReference type="Proteomes" id="UP000023464"/>
    </source>
</evidence>
<sequence>MSENSMQSFVTVMLDGCRHGRDYNSDRQEFSEPDKGLDALEKYKVVTFSGYEGVVTAWIDDSNMYHAEFTRYQCEISRISNVDKTELETWLKRWLPKIHEFN</sequence>
<evidence type="ECO:0000313" key="1">
    <source>
        <dbReference type="EMBL" id="EYU16561.1"/>
    </source>
</evidence>
<accession>A0A022PLR4</accession>